<dbReference type="NCBIfam" id="NF040570">
    <property type="entry name" value="guided_TnpB"/>
    <property type="match status" value="1"/>
</dbReference>
<evidence type="ECO:0000256" key="4">
    <source>
        <dbReference type="ARBA" id="ARBA00022723"/>
    </source>
</evidence>
<feature type="domain" description="Transposase putative helix-turn-helix" evidence="10">
    <location>
        <begin position="3"/>
        <end position="43"/>
    </location>
</feature>
<keyword evidence="4" id="KW-0479">Metal-binding</keyword>
<evidence type="ECO:0000259" key="8">
    <source>
        <dbReference type="Pfam" id="PF01385"/>
    </source>
</evidence>
<gene>
    <name evidence="11" type="ORF">DP114_01720</name>
</gene>
<reference evidence="11 12" key="1">
    <citation type="submission" date="2018-06" db="EMBL/GenBank/DDBJ databases">
        <title>Comparative genomics of Brasilonema spp. strains.</title>
        <authorList>
            <person name="Alvarenga D.O."/>
            <person name="Fiore M.F."/>
            <person name="Varani A.M."/>
        </authorList>
    </citation>
    <scope>NUCLEOTIDE SEQUENCE [LARGE SCALE GENOMIC DNA]</scope>
    <source>
        <strain evidence="11 12">CENA114</strain>
    </source>
</reference>
<evidence type="ECO:0000256" key="1">
    <source>
        <dbReference type="ARBA" id="ARBA00008761"/>
    </source>
</evidence>
<dbReference type="AlphaFoldDB" id="A0A856M8S8"/>
<dbReference type="Proteomes" id="UP000503129">
    <property type="component" value="Chromosome"/>
</dbReference>
<keyword evidence="7" id="KW-0233">DNA recombination</keyword>
<evidence type="ECO:0000313" key="11">
    <source>
        <dbReference type="EMBL" id="QDL06790.1"/>
    </source>
</evidence>
<dbReference type="InterPro" id="IPR051399">
    <property type="entry name" value="RNA-guided_DNA_endo/Transpos"/>
</dbReference>
<dbReference type="KEGG" id="bsen:DP114_01720"/>
<keyword evidence="12" id="KW-1185">Reference proteome</keyword>
<comment type="similarity">
    <text evidence="1">In the C-terminal section; belongs to the transposase 35 family.</text>
</comment>
<evidence type="ECO:0000259" key="10">
    <source>
        <dbReference type="Pfam" id="PF12323"/>
    </source>
</evidence>
<evidence type="ECO:0000256" key="3">
    <source>
        <dbReference type="ARBA" id="ARBA00022578"/>
    </source>
</evidence>
<dbReference type="Pfam" id="PF07282">
    <property type="entry name" value="Cas12f1-like_TNB"/>
    <property type="match status" value="1"/>
</dbReference>
<dbReference type="NCBIfam" id="TIGR01766">
    <property type="entry name" value="IS200/IS605 family accessory protein TnpB-like domain"/>
    <property type="match status" value="1"/>
</dbReference>
<organism evidence="11 12">
    <name type="scientific">Brasilonema sennae CENA114</name>
    <dbReference type="NCBI Taxonomy" id="415709"/>
    <lineage>
        <taxon>Bacteria</taxon>
        <taxon>Bacillati</taxon>
        <taxon>Cyanobacteriota</taxon>
        <taxon>Cyanophyceae</taxon>
        <taxon>Nostocales</taxon>
        <taxon>Scytonemataceae</taxon>
        <taxon>Brasilonema</taxon>
        <taxon>Bromeliae group (in: Brasilonema)</taxon>
    </lineage>
</organism>
<dbReference type="GO" id="GO:0046872">
    <property type="term" value="F:metal ion binding"/>
    <property type="evidence" value="ECO:0007669"/>
    <property type="project" value="UniProtKB-KW"/>
</dbReference>
<evidence type="ECO:0000259" key="9">
    <source>
        <dbReference type="Pfam" id="PF07282"/>
    </source>
</evidence>
<sequence>MYAIKVELKLNNKERTLMRKHSGYARFVYNYGLALTQSLYSAGVKVSIAKQINEIKKVFTGYTKKQVENQWMNKLSSKVYQRAFMDLGQAYQRWSKGLSGKPVFKSKNDGDSFSVYDGNGKVLISPGKKIKIPTLGTFRLKEDLACSYCTQTFTISRQANKWYVSFAIDADRIPPTHHPEELVGIDLGVKCFCTLSDGSQIEAPKPYKQAKTKLAKAQWRNRNKQSGNRRQGIKQSNRAKKFYDSIATKHAQIANQRKDFLHKTTTDISRRFYRIRIEDLNVSGMLANRKLSAAISDLGFYEFRRQLVYKSEFFGTKVEVVDRWYPSSKLCSICRNKHDSLKLSDRVYQCQNKSCLAHTITMDRDLNAAYNLLNAPSDFVRLAQPEVTLVDKK</sequence>
<dbReference type="RefSeq" id="WP_169264272.1">
    <property type="nucleotide sequence ID" value="NZ_CAWOXK010000001.1"/>
</dbReference>
<evidence type="ECO:0000313" key="12">
    <source>
        <dbReference type="Proteomes" id="UP000503129"/>
    </source>
</evidence>
<dbReference type="Pfam" id="PF01385">
    <property type="entry name" value="OrfB_IS605"/>
    <property type="match status" value="1"/>
</dbReference>
<feature type="domain" description="Cas12f1-like TNB" evidence="9">
    <location>
        <begin position="300"/>
        <end position="372"/>
    </location>
</feature>
<evidence type="ECO:0000256" key="7">
    <source>
        <dbReference type="ARBA" id="ARBA00023172"/>
    </source>
</evidence>
<dbReference type="EMBL" id="CP030118">
    <property type="protein sequence ID" value="QDL06790.1"/>
    <property type="molecule type" value="Genomic_DNA"/>
</dbReference>
<dbReference type="InterPro" id="IPR001959">
    <property type="entry name" value="Transposase"/>
</dbReference>
<keyword evidence="5" id="KW-0862">Zinc</keyword>
<proteinExistence type="inferred from homology"/>
<dbReference type="GO" id="GO:0032196">
    <property type="term" value="P:transposition"/>
    <property type="evidence" value="ECO:0007669"/>
    <property type="project" value="UniProtKB-KW"/>
</dbReference>
<dbReference type="PANTHER" id="PTHR30405">
    <property type="entry name" value="TRANSPOSASE"/>
    <property type="match status" value="1"/>
</dbReference>
<feature type="domain" description="Probable transposase IS891/IS1136/IS1341" evidence="8">
    <location>
        <begin position="166"/>
        <end position="288"/>
    </location>
</feature>
<evidence type="ECO:0000256" key="2">
    <source>
        <dbReference type="ARBA" id="ARBA00011044"/>
    </source>
</evidence>
<protein>
    <submittedName>
        <fullName evidence="11">Transposase</fullName>
    </submittedName>
</protein>
<evidence type="ECO:0000256" key="6">
    <source>
        <dbReference type="ARBA" id="ARBA00023125"/>
    </source>
</evidence>
<name>A0A856M8S8_9CYAN</name>
<keyword evidence="3" id="KW-0815">Transposition</keyword>
<dbReference type="InterPro" id="IPR021027">
    <property type="entry name" value="Transposase_put_HTH"/>
</dbReference>
<evidence type="ECO:0000256" key="5">
    <source>
        <dbReference type="ARBA" id="ARBA00022833"/>
    </source>
</evidence>
<comment type="similarity">
    <text evidence="2">In the N-terminal section; belongs to the transposase 2 family.</text>
</comment>
<dbReference type="InterPro" id="IPR010095">
    <property type="entry name" value="Cas12f1-like_TNB"/>
</dbReference>
<accession>A0A856M8S8</accession>
<dbReference type="GO" id="GO:0006310">
    <property type="term" value="P:DNA recombination"/>
    <property type="evidence" value="ECO:0007669"/>
    <property type="project" value="UniProtKB-KW"/>
</dbReference>
<keyword evidence="6" id="KW-0238">DNA-binding</keyword>
<dbReference type="PANTHER" id="PTHR30405:SF25">
    <property type="entry name" value="RNA-GUIDED DNA ENDONUCLEASE INSQ-RELATED"/>
    <property type="match status" value="1"/>
</dbReference>
<dbReference type="GO" id="GO:0003677">
    <property type="term" value="F:DNA binding"/>
    <property type="evidence" value="ECO:0007669"/>
    <property type="project" value="UniProtKB-KW"/>
</dbReference>
<dbReference type="Pfam" id="PF12323">
    <property type="entry name" value="HTH_OrfB_IS605"/>
    <property type="match status" value="1"/>
</dbReference>